<evidence type="ECO:0000313" key="6">
    <source>
        <dbReference type="Proteomes" id="UP000836402"/>
    </source>
</evidence>
<keyword evidence="2" id="KW-0732">Signal</keyword>
<feature type="compositionally biased region" description="Basic and acidic residues" evidence="1">
    <location>
        <begin position="133"/>
        <end position="145"/>
    </location>
</feature>
<dbReference type="AlphaFoldDB" id="A0A177VB79"/>
<feature type="compositionally biased region" description="Basic residues" evidence="1">
    <location>
        <begin position="146"/>
        <end position="156"/>
    </location>
</feature>
<protein>
    <submittedName>
        <fullName evidence="4">Uncharacterized protein</fullName>
    </submittedName>
</protein>
<evidence type="ECO:0000256" key="1">
    <source>
        <dbReference type="SAM" id="MobiDB-lite"/>
    </source>
</evidence>
<keyword evidence="6" id="KW-1185">Reference proteome</keyword>
<feature type="signal peptide" evidence="2">
    <location>
        <begin position="1"/>
        <end position="21"/>
    </location>
</feature>
<feature type="region of interest" description="Disordered" evidence="1">
    <location>
        <begin position="133"/>
        <end position="156"/>
    </location>
</feature>
<comment type="caution">
    <text evidence="4">The sequence shown here is derived from an EMBL/GenBank/DDBJ whole genome shotgun (WGS) entry which is preliminary data.</text>
</comment>
<proteinExistence type="predicted"/>
<evidence type="ECO:0000313" key="4">
    <source>
        <dbReference type="EMBL" id="KAE8263093.1"/>
    </source>
</evidence>
<sequence>MFHPRLLLILPFLLLTTLVKSAPLPDPTCPSCPNVAPPSSLATRAGGEHLDVADDLLGDVFMQHMQTWESLLADARRLGFTYMAQLESVPPANRERVRQLLAQAHRAQANMNEASMVQQTAHYLQQLENRVREAAREARRGDGRGAGRRPGRGGRR</sequence>
<organism evidence="4 5">
    <name type="scientific">Tilletia caries</name>
    <name type="common">wheat bunt fungus</name>
    <dbReference type="NCBI Taxonomy" id="13290"/>
    <lineage>
        <taxon>Eukaryota</taxon>
        <taxon>Fungi</taxon>
        <taxon>Dikarya</taxon>
        <taxon>Basidiomycota</taxon>
        <taxon>Ustilaginomycotina</taxon>
        <taxon>Exobasidiomycetes</taxon>
        <taxon>Tilletiales</taxon>
        <taxon>Tilletiaceae</taxon>
        <taxon>Tilletia</taxon>
    </lineage>
</organism>
<evidence type="ECO:0000313" key="5">
    <source>
        <dbReference type="Proteomes" id="UP000077671"/>
    </source>
</evidence>
<evidence type="ECO:0000313" key="3">
    <source>
        <dbReference type="EMBL" id="CAD6921913.1"/>
    </source>
</evidence>
<reference evidence="4" key="2">
    <citation type="journal article" date="2019" name="IMA Fungus">
        <title>Genome sequencing and comparison of five Tilletia species to identify candidate genes for the detection of regulated species infecting wheat.</title>
        <authorList>
            <person name="Nguyen H.D.T."/>
            <person name="Sultana T."/>
            <person name="Kesanakurti P."/>
            <person name="Hambleton S."/>
        </authorList>
    </citation>
    <scope>NUCLEOTIDE SEQUENCE</scope>
    <source>
        <strain evidence="4">DAOMC 238032</strain>
    </source>
</reference>
<gene>
    <name evidence="4" type="ORF">A4X03_0g1936</name>
    <name evidence="3" type="ORF">JKIAZH3_G9730</name>
</gene>
<reference evidence="3" key="3">
    <citation type="submission" date="2020-10" db="EMBL/GenBank/DDBJ databases">
        <authorList>
            <person name="Sedaghatjoo S."/>
        </authorList>
    </citation>
    <scope>NUCLEOTIDE SEQUENCE</scope>
    <source>
        <strain evidence="3">AZH3</strain>
    </source>
</reference>
<accession>A0A177VB79</accession>
<feature type="chain" id="PRO_5043904423" evidence="2">
    <location>
        <begin position="22"/>
        <end position="156"/>
    </location>
</feature>
<dbReference type="Proteomes" id="UP000836402">
    <property type="component" value="Unassembled WGS sequence"/>
</dbReference>
<dbReference type="EMBL" id="LWDD02000173">
    <property type="protein sequence ID" value="KAE8263093.1"/>
    <property type="molecule type" value="Genomic_DNA"/>
</dbReference>
<evidence type="ECO:0000256" key="2">
    <source>
        <dbReference type="SAM" id="SignalP"/>
    </source>
</evidence>
<reference evidence="4" key="1">
    <citation type="submission" date="2016-04" db="EMBL/GenBank/DDBJ databases">
        <authorList>
            <person name="Nguyen H.D."/>
            <person name="Kesanakurti P."/>
            <person name="Cullis J."/>
            <person name="Levesque C.A."/>
            <person name="Hambleton S."/>
        </authorList>
    </citation>
    <scope>NUCLEOTIDE SEQUENCE</scope>
    <source>
        <strain evidence="4">DAOMC 238032</strain>
    </source>
</reference>
<dbReference type="EMBL" id="CAJHJG010002662">
    <property type="protein sequence ID" value="CAD6921913.1"/>
    <property type="molecule type" value="Genomic_DNA"/>
</dbReference>
<dbReference type="Proteomes" id="UP000077671">
    <property type="component" value="Unassembled WGS sequence"/>
</dbReference>
<name>A0A177VB79_9BASI</name>